<dbReference type="InterPro" id="IPR048011">
    <property type="entry name" value="NTP-PPase_MazG-like_C"/>
</dbReference>
<dbReference type="GO" id="GO:0046047">
    <property type="term" value="P:TTP catabolic process"/>
    <property type="evidence" value="ECO:0007669"/>
    <property type="project" value="TreeGrafter"/>
</dbReference>
<feature type="region of interest" description="Disordered" evidence="1">
    <location>
        <begin position="261"/>
        <end position="291"/>
    </location>
</feature>
<dbReference type="InterPro" id="IPR048015">
    <property type="entry name" value="NTP-PPase_MazG-like_N"/>
</dbReference>
<dbReference type="RefSeq" id="WP_131993094.1">
    <property type="nucleotide sequence ID" value="NZ_SMGK01000002.1"/>
</dbReference>
<dbReference type="GO" id="GO:0046061">
    <property type="term" value="P:dATP catabolic process"/>
    <property type="evidence" value="ECO:0007669"/>
    <property type="project" value="TreeGrafter"/>
</dbReference>
<dbReference type="CDD" id="cd11528">
    <property type="entry name" value="NTP-PPase_MazG_Nterm"/>
    <property type="match status" value="1"/>
</dbReference>
<dbReference type="OrthoDB" id="9808939at2"/>
<keyword evidence="3" id="KW-0378">Hydrolase</keyword>
<dbReference type="NCBIfam" id="NF007113">
    <property type="entry name" value="PRK09562.1"/>
    <property type="match status" value="1"/>
</dbReference>
<dbReference type="InterPro" id="IPR011551">
    <property type="entry name" value="NTP_PyrPHydrolase_MazG"/>
</dbReference>
<dbReference type="EMBL" id="SMGK01000002">
    <property type="protein sequence ID" value="TCK73502.1"/>
    <property type="molecule type" value="Genomic_DNA"/>
</dbReference>
<dbReference type="PANTHER" id="PTHR30522">
    <property type="entry name" value="NUCLEOSIDE TRIPHOSPHATE PYROPHOSPHOHYDROLASE"/>
    <property type="match status" value="1"/>
</dbReference>
<evidence type="ECO:0000256" key="1">
    <source>
        <dbReference type="SAM" id="MobiDB-lite"/>
    </source>
</evidence>
<name>A0A4R1L5T4_9BACT</name>
<accession>A0A4R1L5T4</accession>
<feature type="domain" description="NTP pyrophosphohydrolase MazG-like" evidence="2">
    <location>
        <begin position="37"/>
        <end position="110"/>
    </location>
</feature>
<dbReference type="CDD" id="cd11529">
    <property type="entry name" value="NTP-PPase_MazG_Cterm"/>
    <property type="match status" value="1"/>
</dbReference>
<reference evidence="3 4" key="1">
    <citation type="submission" date="2019-03" db="EMBL/GenBank/DDBJ databases">
        <title>Genomic Encyclopedia of Type Strains, Phase IV (KMG-IV): sequencing the most valuable type-strain genomes for metagenomic binning, comparative biology and taxonomic classification.</title>
        <authorList>
            <person name="Goeker M."/>
        </authorList>
    </citation>
    <scope>NUCLEOTIDE SEQUENCE [LARGE SCALE GENOMIC DNA]</scope>
    <source>
        <strain evidence="3 4">DSM 103428</strain>
    </source>
</reference>
<dbReference type="GO" id="GO:0047429">
    <property type="term" value="F:nucleoside triphosphate diphosphatase activity"/>
    <property type="evidence" value="ECO:0007669"/>
    <property type="project" value="InterPro"/>
</dbReference>
<dbReference type="GO" id="GO:0046076">
    <property type="term" value="P:dTTP catabolic process"/>
    <property type="evidence" value="ECO:0007669"/>
    <property type="project" value="TreeGrafter"/>
</dbReference>
<dbReference type="GO" id="GO:0006203">
    <property type="term" value="P:dGTP catabolic process"/>
    <property type="evidence" value="ECO:0007669"/>
    <property type="project" value="TreeGrafter"/>
</dbReference>
<dbReference type="GO" id="GO:0006950">
    <property type="term" value="P:response to stress"/>
    <property type="evidence" value="ECO:0007669"/>
    <property type="project" value="UniProtKB-ARBA"/>
</dbReference>
<dbReference type="GO" id="GO:0046081">
    <property type="term" value="P:dUTP catabolic process"/>
    <property type="evidence" value="ECO:0007669"/>
    <property type="project" value="TreeGrafter"/>
</dbReference>
<comment type="caution">
    <text evidence="3">The sequence shown here is derived from an EMBL/GenBank/DDBJ whole genome shotgun (WGS) entry which is preliminary data.</text>
</comment>
<dbReference type="SUPFAM" id="SSF101386">
    <property type="entry name" value="all-alpha NTP pyrophosphatases"/>
    <property type="match status" value="2"/>
</dbReference>
<dbReference type="GO" id="GO:0046052">
    <property type="term" value="P:UTP catabolic process"/>
    <property type="evidence" value="ECO:0007669"/>
    <property type="project" value="TreeGrafter"/>
</dbReference>
<organism evidence="3 4">
    <name type="scientific">Acidipila rosea</name>
    <dbReference type="NCBI Taxonomy" id="768535"/>
    <lineage>
        <taxon>Bacteria</taxon>
        <taxon>Pseudomonadati</taxon>
        <taxon>Acidobacteriota</taxon>
        <taxon>Terriglobia</taxon>
        <taxon>Terriglobales</taxon>
        <taxon>Acidobacteriaceae</taxon>
        <taxon>Acidipila</taxon>
    </lineage>
</organism>
<dbReference type="Pfam" id="PF03819">
    <property type="entry name" value="MazG"/>
    <property type="match status" value="2"/>
</dbReference>
<sequence length="291" mass="32572">MSSRKEAPQAADALFGQAVAIMARLRAPGGCPWDREQSYDSIRPYPLEETYEVFDAIDRRHWPDLAEELGDLLLQVLFYSQIAEEDGHFSIADVISGLNRKLIRRHPHVFGDQAAAEAGNAAAALETENIGSAQVLRNWKEIKRLEKETRSDNSGPAFTSRLDAIPRSFPALLEARKLGSKAAEAGFDWPQATDLLTKIEEETRELAAEMASPVSEHSIEEELGDLLFTAVNLARHLKIDPEMALRRTNAKFRSRFQAMEQAAAKPLEQNTPQELEALWAHSKQQEARQDS</sequence>
<protein>
    <submittedName>
        <fullName evidence="3">XTP/dITP diphosphohydrolase/ATP diphosphatase</fullName>
    </submittedName>
</protein>
<dbReference type="PANTHER" id="PTHR30522:SF0">
    <property type="entry name" value="NUCLEOSIDE TRIPHOSPHATE PYROPHOSPHOHYDROLASE"/>
    <property type="match status" value="1"/>
</dbReference>
<gene>
    <name evidence="3" type="ORF">C7378_1115</name>
</gene>
<proteinExistence type="predicted"/>
<dbReference type="NCBIfam" id="TIGR00444">
    <property type="entry name" value="mazG"/>
    <property type="match status" value="1"/>
</dbReference>
<evidence type="ECO:0000313" key="3">
    <source>
        <dbReference type="EMBL" id="TCK73502.1"/>
    </source>
</evidence>
<dbReference type="AlphaFoldDB" id="A0A4R1L5T4"/>
<dbReference type="InterPro" id="IPR004518">
    <property type="entry name" value="MazG-like_dom"/>
</dbReference>
<evidence type="ECO:0000259" key="2">
    <source>
        <dbReference type="Pfam" id="PF03819"/>
    </source>
</evidence>
<feature type="domain" description="NTP pyrophosphohydrolase MazG-like" evidence="2">
    <location>
        <begin position="195"/>
        <end position="255"/>
    </location>
</feature>
<dbReference type="FunFam" id="1.10.287.1080:FF:000001">
    <property type="entry name" value="Nucleoside triphosphate pyrophosphohydrolase"/>
    <property type="match status" value="1"/>
</dbReference>
<dbReference type="Gene3D" id="1.10.287.1080">
    <property type="entry name" value="MazG-like"/>
    <property type="match status" value="2"/>
</dbReference>
<keyword evidence="4" id="KW-1185">Reference proteome</keyword>
<evidence type="ECO:0000313" key="4">
    <source>
        <dbReference type="Proteomes" id="UP000295210"/>
    </source>
</evidence>
<dbReference type="Proteomes" id="UP000295210">
    <property type="component" value="Unassembled WGS sequence"/>
</dbReference>